<dbReference type="RefSeq" id="WP_161254819.1">
    <property type="nucleotide sequence ID" value="NZ_WXEY01000002.1"/>
</dbReference>
<dbReference type="InterPro" id="IPR051406">
    <property type="entry name" value="PLD_domain"/>
</dbReference>
<comment type="catalytic activity">
    <reaction evidence="1">
        <text>a 1,2-diacyl-sn-glycero-3-phosphocholine + H2O = a 1,2-diacyl-sn-glycero-3-phosphate + choline + H(+)</text>
        <dbReference type="Rhea" id="RHEA:14445"/>
        <dbReference type="ChEBI" id="CHEBI:15354"/>
        <dbReference type="ChEBI" id="CHEBI:15377"/>
        <dbReference type="ChEBI" id="CHEBI:15378"/>
        <dbReference type="ChEBI" id="CHEBI:57643"/>
        <dbReference type="ChEBI" id="CHEBI:58608"/>
        <dbReference type="EC" id="3.1.4.4"/>
    </reaction>
</comment>
<dbReference type="Proteomes" id="UP000463470">
    <property type="component" value="Unassembled WGS sequence"/>
</dbReference>
<feature type="chain" id="PRO_5032662973" description="phospholipase D" evidence="8">
    <location>
        <begin position="22"/>
        <end position="235"/>
    </location>
</feature>
<dbReference type="EC" id="3.1.4.4" evidence="3"/>
<name>A0A845L4Q2_9FIRM</name>
<evidence type="ECO:0000259" key="9">
    <source>
        <dbReference type="Pfam" id="PF13091"/>
    </source>
</evidence>
<evidence type="ECO:0000256" key="8">
    <source>
        <dbReference type="SAM" id="SignalP"/>
    </source>
</evidence>
<keyword evidence="5" id="KW-0442">Lipid degradation</keyword>
<evidence type="ECO:0000256" key="3">
    <source>
        <dbReference type="ARBA" id="ARBA00012027"/>
    </source>
</evidence>
<feature type="compositionally biased region" description="Polar residues" evidence="7">
    <location>
        <begin position="68"/>
        <end position="80"/>
    </location>
</feature>
<comment type="similarity">
    <text evidence="2">Belongs to the phospholipase D family.</text>
</comment>
<dbReference type="PROSITE" id="PS51257">
    <property type="entry name" value="PROKAR_LIPOPROTEIN"/>
    <property type="match status" value="1"/>
</dbReference>
<feature type="signal peptide" evidence="8">
    <location>
        <begin position="1"/>
        <end position="21"/>
    </location>
</feature>
<dbReference type="GO" id="GO:0016891">
    <property type="term" value="F:RNA endonuclease activity producing 5'-phosphomonoesters, hydrolytic mechanism"/>
    <property type="evidence" value="ECO:0007669"/>
    <property type="project" value="TreeGrafter"/>
</dbReference>
<gene>
    <name evidence="10" type="ORF">GTO91_03365</name>
</gene>
<comment type="caution">
    <text evidence="10">The sequence shown here is derived from an EMBL/GenBank/DDBJ whole genome shotgun (WGS) entry which is preliminary data.</text>
</comment>
<evidence type="ECO:0000313" key="10">
    <source>
        <dbReference type="EMBL" id="MZP28748.1"/>
    </source>
</evidence>
<dbReference type="Gene3D" id="3.30.870.10">
    <property type="entry name" value="Endonuclease Chain A"/>
    <property type="match status" value="1"/>
</dbReference>
<accession>A0A845L4Q2</accession>
<dbReference type="PANTHER" id="PTHR43856">
    <property type="entry name" value="CARDIOLIPIN HYDROLASE"/>
    <property type="match status" value="1"/>
</dbReference>
<keyword evidence="8" id="KW-0732">Signal</keyword>
<dbReference type="OrthoDB" id="281759at2"/>
<dbReference type="Pfam" id="PF13091">
    <property type="entry name" value="PLDc_2"/>
    <property type="match status" value="1"/>
</dbReference>
<proteinExistence type="inferred from homology"/>
<evidence type="ECO:0000256" key="5">
    <source>
        <dbReference type="ARBA" id="ARBA00022963"/>
    </source>
</evidence>
<keyword evidence="6" id="KW-0443">Lipid metabolism</keyword>
<feature type="compositionally biased region" description="Basic and acidic residues" evidence="7">
    <location>
        <begin position="30"/>
        <end position="40"/>
    </location>
</feature>
<evidence type="ECO:0000256" key="6">
    <source>
        <dbReference type="ARBA" id="ARBA00023098"/>
    </source>
</evidence>
<dbReference type="GO" id="GO:0004630">
    <property type="term" value="F:phospholipase D activity"/>
    <property type="evidence" value="ECO:0007669"/>
    <property type="project" value="UniProtKB-EC"/>
</dbReference>
<dbReference type="GO" id="GO:0016042">
    <property type="term" value="P:lipid catabolic process"/>
    <property type="evidence" value="ECO:0007669"/>
    <property type="project" value="UniProtKB-KW"/>
</dbReference>
<dbReference type="AlphaFoldDB" id="A0A845L4Q2"/>
<evidence type="ECO:0000313" key="11">
    <source>
        <dbReference type="Proteomes" id="UP000463470"/>
    </source>
</evidence>
<reference evidence="10 11" key="1">
    <citation type="submission" date="2020-01" db="EMBL/GenBank/DDBJ databases">
        <title>Whole-genome sequence of Heliobacterium undosum DSM 13378.</title>
        <authorList>
            <person name="Kyndt J.A."/>
            <person name="Meyer T.E."/>
        </authorList>
    </citation>
    <scope>NUCLEOTIDE SEQUENCE [LARGE SCALE GENOMIC DNA]</scope>
    <source>
        <strain evidence="10 11">DSM 13378</strain>
    </source>
</reference>
<protein>
    <recommendedName>
        <fullName evidence="3">phospholipase D</fullName>
        <ecNumber evidence="3">3.1.4.4</ecNumber>
    </recommendedName>
</protein>
<dbReference type="PANTHER" id="PTHR43856:SF1">
    <property type="entry name" value="MITOCHONDRIAL CARDIOLIPIN HYDROLASE"/>
    <property type="match status" value="1"/>
</dbReference>
<dbReference type="EMBL" id="WXEY01000002">
    <property type="protein sequence ID" value="MZP28748.1"/>
    <property type="molecule type" value="Genomic_DNA"/>
</dbReference>
<evidence type="ECO:0000256" key="1">
    <source>
        <dbReference type="ARBA" id="ARBA00000798"/>
    </source>
</evidence>
<dbReference type="InterPro" id="IPR025202">
    <property type="entry name" value="PLD-like_dom"/>
</dbReference>
<keyword evidence="11" id="KW-1185">Reference proteome</keyword>
<evidence type="ECO:0000256" key="7">
    <source>
        <dbReference type="SAM" id="MobiDB-lite"/>
    </source>
</evidence>
<sequence length="235" mass="25561">MLRLTWLSTVLALAFLIISCAAPIEKEVENRGRTKADEGVQRSAPAMVGSQTVANGRAADGSGAGGVQTASPPAPSLSQNPVPPVVDWAFTRARQHPEMLLQNLIGSAKSTIEAPVSRINKPEIVKTLTEAKKRGAVVRVLCDRQEIRSKAEAEALKTLKRAGIPVKQNRHKGSMNLKTVIVDGSAVATGLDFSERAVAVDDDVLLVVRDPIMAQAWKRQFDEMWEDRDNYEDVK</sequence>
<organism evidence="10 11">
    <name type="scientific">Heliomicrobium undosum</name>
    <dbReference type="NCBI Taxonomy" id="121734"/>
    <lineage>
        <taxon>Bacteria</taxon>
        <taxon>Bacillati</taxon>
        <taxon>Bacillota</taxon>
        <taxon>Clostridia</taxon>
        <taxon>Eubacteriales</taxon>
        <taxon>Heliobacteriaceae</taxon>
        <taxon>Heliomicrobium</taxon>
    </lineage>
</organism>
<keyword evidence="4" id="KW-0378">Hydrolase</keyword>
<dbReference type="SUPFAM" id="SSF56024">
    <property type="entry name" value="Phospholipase D/nuclease"/>
    <property type="match status" value="1"/>
</dbReference>
<feature type="domain" description="Phospholipase D-like" evidence="9">
    <location>
        <begin position="103"/>
        <end position="225"/>
    </location>
</feature>
<feature type="region of interest" description="Disordered" evidence="7">
    <location>
        <begin position="30"/>
        <end position="81"/>
    </location>
</feature>
<evidence type="ECO:0000256" key="2">
    <source>
        <dbReference type="ARBA" id="ARBA00008664"/>
    </source>
</evidence>
<evidence type="ECO:0000256" key="4">
    <source>
        <dbReference type="ARBA" id="ARBA00022801"/>
    </source>
</evidence>